<feature type="binding site" evidence="6">
    <location>
        <position position="458"/>
    </location>
    <ligand>
        <name>Na(+)</name>
        <dbReference type="ChEBI" id="CHEBI:29101"/>
        <label>1</label>
    </ligand>
</feature>
<dbReference type="GO" id="GO:1901235">
    <property type="term" value="F:(R)-carnitine transmembrane transporter activity"/>
    <property type="evidence" value="ECO:0007669"/>
    <property type="project" value="TreeGrafter"/>
</dbReference>
<dbReference type="GO" id="GO:0022858">
    <property type="term" value="F:alanine transmembrane transporter activity"/>
    <property type="evidence" value="ECO:0007669"/>
    <property type="project" value="TreeGrafter"/>
</dbReference>
<feature type="compositionally biased region" description="Basic and acidic residues" evidence="9">
    <location>
        <begin position="56"/>
        <end position="69"/>
    </location>
</feature>
<evidence type="ECO:0000256" key="2">
    <source>
        <dbReference type="ARBA" id="ARBA00022448"/>
    </source>
</evidence>
<accession>A0A8C5MQB5</accession>
<feature type="transmembrane region" description="Helical" evidence="10">
    <location>
        <begin position="358"/>
        <end position="375"/>
    </location>
</feature>
<keyword evidence="6" id="KW-0915">Sodium</keyword>
<dbReference type="Ensembl" id="ENSLLET00000018786.1">
    <property type="protein sequence ID" value="ENSLLEP00000018071.1"/>
    <property type="gene ID" value="ENSLLEG00000010970.1"/>
</dbReference>
<evidence type="ECO:0000256" key="8">
    <source>
        <dbReference type="RuleBase" id="RU003732"/>
    </source>
</evidence>
<feature type="transmembrane region" description="Helical" evidence="10">
    <location>
        <begin position="597"/>
        <end position="622"/>
    </location>
</feature>
<reference evidence="11" key="1">
    <citation type="submission" date="2025-05" db="UniProtKB">
        <authorList>
            <consortium name="Ensembl"/>
        </authorList>
    </citation>
    <scope>IDENTIFICATION</scope>
</reference>
<dbReference type="PROSITE" id="PS50267">
    <property type="entry name" value="NA_NEUROTRAN_SYMP_3"/>
    <property type="match status" value="1"/>
</dbReference>
<dbReference type="GO" id="GO:0015657">
    <property type="term" value="F:branched-chain amino acid:sodium symporter activity"/>
    <property type="evidence" value="ECO:0007669"/>
    <property type="project" value="TreeGrafter"/>
</dbReference>
<dbReference type="GO" id="GO:0001761">
    <property type="term" value="F:beta-alanine transmembrane transporter activity"/>
    <property type="evidence" value="ECO:0007669"/>
    <property type="project" value="TreeGrafter"/>
</dbReference>
<keyword evidence="5 10" id="KW-0472">Membrane</keyword>
<comment type="similarity">
    <text evidence="8">Belongs to the sodium:neurotransmitter symporter (SNF) (TC 2.A.22) family.</text>
</comment>
<feature type="transmembrane region" description="Helical" evidence="10">
    <location>
        <begin position="121"/>
        <end position="142"/>
    </location>
</feature>
<keyword evidence="12" id="KW-1185">Reference proteome</keyword>
<feature type="transmembrane region" description="Helical" evidence="10">
    <location>
        <begin position="163"/>
        <end position="190"/>
    </location>
</feature>
<feature type="transmembrane region" description="Helical" evidence="10">
    <location>
        <begin position="521"/>
        <end position="541"/>
    </location>
</feature>
<dbReference type="Proteomes" id="UP000694569">
    <property type="component" value="Unplaced"/>
</dbReference>
<dbReference type="Ensembl" id="ENSLLET00000018632.1">
    <property type="protein sequence ID" value="ENSLLEP00000017929.1"/>
    <property type="gene ID" value="ENSLLEG00000010970.1"/>
</dbReference>
<keyword evidence="8" id="KW-0769">Symport</keyword>
<evidence type="ECO:0000256" key="4">
    <source>
        <dbReference type="ARBA" id="ARBA00022989"/>
    </source>
</evidence>
<feature type="binding site" evidence="6">
    <location>
        <position position="104"/>
    </location>
    <ligand>
        <name>Na(+)</name>
        <dbReference type="ChEBI" id="CHEBI:29101"/>
        <label>1</label>
    </ligand>
</feature>
<feature type="transmembrane region" description="Helical" evidence="10">
    <location>
        <begin position="387"/>
        <end position="413"/>
    </location>
</feature>
<keyword evidence="2 8" id="KW-0813">Transport</keyword>
<feature type="binding site" evidence="6">
    <location>
        <position position="97"/>
    </location>
    <ligand>
        <name>Na(+)</name>
        <dbReference type="ChEBI" id="CHEBI:29101"/>
        <label>1</label>
    </ligand>
</feature>
<dbReference type="SUPFAM" id="SSF161070">
    <property type="entry name" value="SNF-like"/>
    <property type="match status" value="1"/>
</dbReference>
<keyword evidence="4 10" id="KW-1133">Transmembrane helix</keyword>
<dbReference type="PANTHER" id="PTHR11616">
    <property type="entry name" value="SODIUM/CHLORIDE DEPENDENT TRANSPORTER"/>
    <property type="match status" value="1"/>
</dbReference>
<dbReference type="Pfam" id="PF00209">
    <property type="entry name" value="SNF"/>
    <property type="match status" value="1"/>
</dbReference>
<evidence type="ECO:0000256" key="10">
    <source>
        <dbReference type="SAM" id="Phobius"/>
    </source>
</evidence>
<feature type="binding site" evidence="6">
    <location>
        <position position="361"/>
    </location>
    <ligand>
        <name>Na(+)</name>
        <dbReference type="ChEBI" id="CHEBI:29101"/>
        <label>1</label>
    </ligand>
</feature>
<dbReference type="GO" id="GO:0046872">
    <property type="term" value="F:metal ion binding"/>
    <property type="evidence" value="ECO:0007669"/>
    <property type="project" value="UniProtKB-KW"/>
</dbReference>
<feature type="transmembrane region" description="Helical" evidence="10">
    <location>
        <begin position="303"/>
        <end position="320"/>
    </location>
</feature>
<comment type="subcellular location">
    <subcellularLocation>
        <location evidence="1">Membrane</location>
        <topology evidence="1">Multi-pass membrane protein</topology>
    </subcellularLocation>
</comment>
<sequence>MLYVHQWCTPSEVRISVTICIHLVYTEIHSAKEPAEALLAETMGNKLSSTRCCRRKSSENNEDAAKENDANENPEDVEKPERELWNSKTEYFLSLVGYAVGLGNVWRFPYLAFKHGGGAFIIPYTIMLALVGLPLCILECSLGQFGSAGPIALWRLSPIFQGLGISMVLVSAAVAIYYNVIIAYSLFYLFASFRSYLPWSECFKEFADEKCLNTTTDVCNVNLGNGSMVLMNISMVQGSNLSCFVDEGMELPSKQYWDKVALWSSSGLDETGKVVWHLALCLLLAWILVGAALLKGIQTSGKVVYFTALFPYAVLIILLVRGATLEGARDGIEYYIGQKSNITKLASGEVWRDAATQIFYSLSTGWGGLLALSSYNKFNNNSYMDSIVACVINCLTSILAGFTIFSIIGHMAYISGKPVSNVVDEGFALAFIAYPEALTKLPISPLWAILFFFMLFTLGLDSQFALIETVTAAIQDVYPKAMKKWRILITAGVCVFLFFLGLPCVTQAGIYWVILIDTFCGGWTVLFIALFEVIAIIWVYGGQRVVEDIEMMLGKKPWIFWLWWRVCWYAVTPALILVILVWSLVTFEPPSYGKEAYPQWGIILGGLMCAFCLIWFPVLAVCKIVRTPGTLWQRIVKCSKPAENWGPALKKNRGERYQHMNNVTEVELPDVKSGVDNATFHHE</sequence>
<evidence type="ECO:0000256" key="6">
    <source>
        <dbReference type="PIRSR" id="PIRSR600175-1"/>
    </source>
</evidence>
<feature type="binding site" evidence="6">
    <location>
        <position position="393"/>
    </location>
    <ligand>
        <name>Na(+)</name>
        <dbReference type="ChEBI" id="CHEBI:29101"/>
        <label>1</label>
    </ligand>
</feature>
<feature type="disulfide bond" evidence="7">
    <location>
        <begin position="202"/>
        <end position="211"/>
    </location>
</feature>
<proteinExistence type="inferred from homology"/>
<evidence type="ECO:0000256" key="5">
    <source>
        <dbReference type="ARBA" id="ARBA00023136"/>
    </source>
</evidence>
<keyword evidence="7" id="KW-1015">Disulfide bond</keyword>
<protein>
    <recommendedName>
        <fullName evidence="8">Transporter</fullName>
    </recommendedName>
</protein>
<dbReference type="GO" id="GO:0005886">
    <property type="term" value="C:plasma membrane"/>
    <property type="evidence" value="ECO:0007669"/>
    <property type="project" value="TreeGrafter"/>
</dbReference>
<evidence type="ECO:0000256" key="7">
    <source>
        <dbReference type="PIRSR" id="PIRSR600175-2"/>
    </source>
</evidence>
<dbReference type="InterPro" id="IPR037272">
    <property type="entry name" value="SNS_sf"/>
</dbReference>
<dbReference type="AlphaFoldDB" id="A0A8C5MQB5"/>
<dbReference type="PROSITE" id="PS00610">
    <property type="entry name" value="NA_NEUROTRAN_SYMP_1"/>
    <property type="match status" value="1"/>
</dbReference>
<evidence type="ECO:0000256" key="9">
    <source>
        <dbReference type="SAM" id="MobiDB-lite"/>
    </source>
</evidence>
<evidence type="ECO:0000256" key="3">
    <source>
        <dbReference type="ARBA" id="ARBA00022692"/>
    </source>
</evidence>
<evidence type="ECO:0000256" key="1">
    <source>
        <dbReference type="ARBA" id="ARBA00004141"/>
    </source>
</evidence>
<dbReference type="PANTHER" id="PTHR11616:SF286">
    <property type="entry name" value="SODIUM- AND CHLORIDE-DEPENDENT NEUTRAL AND BASIC AMINO ACID TRANSPORTER B(0+)"/>
    <property type="match status" value="1"/>
</dbReference>
<evidence type="ECO:0000313" key="12">
    <source>
        <dbReference type="Proteomes" id="UP000694569"/>
    </source>
</evidence>
<feature type="binding site" evidence="6">
    <location>
        <position position="100"/>
    </location>
    <ligand>
        <name>Na(+)</name>
        <dbReference type="ChEBI" id="CHEBI:29101"/>
        <label>1</label>
    </ligand>
</feature>
<organism evidence="11 12">
    <name type="scientific">Leptobrachium leishanense</name>
    <name type="common">Leishan spiny toad</name>
    <dbReference type="NCBI Taxonomy" id="445787"/>
    <lineage>
        <taxon>Eukaryota</taxon>
        <taxon>Metazoa</taxon>
        <taxon>Chordata</taxon>
        <taxon>Craniata</taxon>
        <taxon>Vertebrata</taxon>
        <taxon>Euteleostomi</taxon>
        <taxon>Amphibia</taxon>
        <taxon>Batrachia</taxon>
        <taxon>Anura</taxon>
        <taxon>Pelobatoidea</taxon>
        <taxon>Megophryidae</taxon>
        <taxon>Leptobrachium</taxon>
    </lineage>
</organism>
<feature type="binding site" evidence="6">
    <location>
        <position position="462"/>
    </location>
    <ligand>
        <name>Na(+)</name>
        <dbReference type="ChEBI" id="CHEBI:29101"/>
        <label>1</label>
    </ligand>
</feature>
<dbReference type="GO" id="GO:0089718">
    <property type="term" value="P:amino acid import across plasma membrane"/>
    <property type="evidence" value="ECO:0007669"/>
    <property type="project" value="TreeGrafter"/>
</dbReference>
<name>A0A8C5MQB5_9ANUR</name>
<dbReference type="NCBIfam" id="NF037979">
    <property type="entry name" value="Na_transp"/>
    <property type="match status" value="1"/>
</dbReference>
<keyword evidence="6" id="KW-0479">Metal-binding</keyword>
<feature type="binding site" evidence="6">
    <location>
        <position position="99"/>
    </location>
    <ligand>
        <name>Na(+)</name>
        <dbReference type="ChEBI" id="CHEBI:29101"/>
        <label>1</label>
    </ligand>
</feature>
<dbReference type="GeneTree" id="ENSGT00940000159688"/>
<feature type="region of interest" description="Disordered" evidence="9">
    <location>
        <begin position="54"/>
        <end position="81"/>
    </location>
</feature>
<feature type="transmembrane region" description="Helical" evidence="10">
    <location>
        <begin position="446"/>
        <end position="467"/>
    </location>
</feature>
<feature type="transmembrane region" description="Helical" evidence="10">
    <location>
        <begin position="274"/>
        <end position="294"/>
    </location>
</feature>
<dbReference type="PRINTS" id="PR00176">
    <property type="entry name" value="NANEUSMPORT"/>
</dbReference>
<dbReference type="InterPro" id="IPR000175">
    <property type="entry name" value="Na/ntran_symport"/>
</dbReference>
<feature type="transmembrane region" description="Helical" evidence="10">
    <location>
        <begin position="562"/>
        <end position="585"/>
    </location>
</feature>
<feature type="binding site" evidence="6">
    <location>
        <position position="461"/>
    </location>
    <ligand>
        <name>Na(+)</name>
        <dbReference type="ChEBI" id="CHEBI:29101"/>
        <label>1</label>
    </ligand>
</feature>
<keyword evidence="3 8" id="KW-0812">Transmembrane</keyword>
<feature type="transmembrane region" description="Helical" evidence="10">
    <location>
        <begin position="91"/>
        <end position="109"/>
    </location>
</feature>
<feature type="transmembrane region" description="Helical" evidence="10">
    <location>
        <begin position="487"/>
        <end position="515"/>
    </location>
</feature>
<evidence type="ECO:0000313" key="11">
    <source>
        <dbReference type="Ensembl" id="ENSLLEP00000018071.1"/>
    </source>
</evidence>
<dbReference type="GO" id="GO:0015374">
    <property type="term" value="F:neutral, basic amino acid:sodium:chloride symporter activity"/>
    <property type="evidence" value="ECO:0007669"/>
    <property type="project" value="TreeGrafter"/>
</dbReference>